<accession>A0A2W5SRA0</accession>
<dbReference type="AlphaFoldDB" id="A0A2W5SRA0"/>
<dbReference type="RefSeq" id="WP_303734437.1">
    <property type="nucleotide sequence ID" value="NZ_CAKZHK010000010.1"/>
</dbReference>
<dbReference type="Pfam" id="PF13460">
    <property type="entry name" value="NAD_binding_10"/>
    <property type="match status" value="1"/>
</dbReference>
<dbReference type="InterPro" id="IPR036291">
    <property type="entry name" value="NAD(P)-bd_dom_sf"/>
</dbReference>
<evidence type="ECO:0000313" key="3">
    <source>
        <dbReference type="Proteomes" id="UP000249432"/>
    </source>
</evidence>
<gene>
    <name evidence="2" type="ORF">DI525_03665</name>
</gene>
<organism evidence="2 3">
    <name type="scientific">Corynebacterium kroppenstedtii</name>
    <dbReference type="NCBI Taxonomy" id="161879"/>
    <lineage>
        <taxon>Bacteria</taxon>
        <taxon>Bacillati</taxon>
        <taxon>Actinomycetota</taxon>
        <taxon>Actinomycetes</taxon>
        <taxon>Mycobacteriales</taxon>
        <taxon>Corynebacteriaceae</taxon>
        <taxon>Corynebacterium</taxon>
    </lineage>
</organism>
<dbReference type="SUPFAM" id="SSF51735">
    <property type="entry name" value="NAD(P)-binding Rossmann-fold domains"/>
    <property type="match status" value="1"/>
</dbReference>
<protein>
    <submittedName>
        <fullName evidence="2">NAD-dependent dehydratase</fullName>
    </submittedName>
</protein>
<feature type="domain" description="NAD(P)-binding" evidence="1">
    <location>
        <begin position="8"/>
        <end position="189"/>
    </location>
</feature>
<comment type="caution">
    <text evidence="2">The sequence shown here is derived from an EMBL/GenBank/DDBJ whole genome shotgun (WGS) entry which is preliminary data.</text>
</comment>
<proteinExistence type="predicted"/>
<dbReference type="EMBL" id="QFRA01000005">
    <property type="protein sequence ID" value="PZR05749.1"/>
    <property type="molecule type" value="Genomic_DNA"/>
</dbReference>
<dbReference type="Proteomes" id="UP000249432">
    <property type="component" value="Unassembled WGS sequence"/>
</dbReference>
<name>A0A2W5SRA0_9CORY</name>
<dbReference type="Gene3D" id="3.40.50.720">
    <property type="entry name" value="NAD(P)-binding Rossmann-like Domain"/>
    <property type="match status" value="1"/>
</dbReference>
<dbReference type="PANTHER" id="PTHR43355">
    <property type="entry name" value="FLAVIN REDUCTASE (NADPH)"/>
    <property type="match status" value="1"/>
</dbReference>
<reference evidence="2 3" key="1">
    <citation type="submission" date="2017-08" db="EMBL/GenBank/DDBJ databases">
        <title>Infants hospitalized years apart are colonized by the same room-sourced microbial strains.</title>
        <authorList>
            <person name="Brooks B."/>
            <person name="Olm M.R."/>
            <person name="Firek B.A."/>
            <person name="Baker R."/>
            <person name="Thomas B.C."/>
            <person name="Morowitz M.J."/>
            <person name="Banfield J.F."/>
        </authorList>
    </citation>
    <scope>NUCLEOTIDE SEQUENCE [LARGE SCALE GENOMIC DNA]</scope>
    <source>
        <strain evidence="2">S2_003_000_R1_3</strain>
    </source>
</reference>
<evidence type="ECO:0000313" key="2">
    <source>
        <dbReference type="EMBL" id="PZR05749.1"/>
    </source>
</evidence>
<evidence type="ECO:0000259" key="1">
    <source>
        <dbReference type="Pfam" id="PF13460"/>
    </source>
</evidence>
<dbReference type="GO" id="GO:0004074">
    <property type="term" value="F:biliverdin reductase [NAD(P)H] activity"/>
    <property type="evidence" value="ECO:0007669"/>
    <property type="project" value="TreeGrafter"/>
</dbReference>
<dbReference type="GO" id="GO:0042602">
    <property type="term" value="F:riboflavin reductase (NADPH) activity"/>
    <property type="evidence" value="ECO:0007669"/>
    <property type="project" value="TreeGrafter"/>
</dbReference>
<dbReference type="PANTHER" id="PTHR43355:SF2">
    <property type="entry name" value="FLAVIN REDUCTASE (NADPH)"/>
    <property type="match status" value="1"/>
</dbReference>
<dbReference type="InterPro" id="IPR016040">
    <property type="entry name" value="NAD(P)-bd_dom"/>
</dbReference>
<dbReference type="InterPro" id="IPR051606">
    <property type="entry name" value="Polyketide_Oxido-like"/>
</dbReference>
<sequence>MTNVIVLGASGQIARHAIPMIADQADHGDSLTLFARNASKVDAPDGARVVEGDVLDADALGAVLKGQDIVYANLAGNLDEQARALVDAMKTAGVARLIFVDALETYDELPEKFNTWNREAIGGEALTIYRRAADIIEASDLDYTIVRPAWLTNKDETDYELTQRDEQFKGTEVSRKAVAAFIASVVADPTQHSRANVGIDKPGTDGDKPAWY</sequence>